<feature type="region of interest" description="Disordered" evidence="1">
    <location>
        <begin position="57"/>
        <end position="78"/>
    </location>
</feature>
<accession>A0AA86TRQ9</accession>
<dbReference type="EMBL" id="CATOUU010000308">
    <property type="protein sequence ID" value="CAI9924222.1"/>
    <property type="molecule type" value="Genomic_DNA"/>
</dbReference>
<evidence type="ECO:0000313" key="3">
    <source>
        <dbReference type="EMBL" id="CAL6106942.1"/>
    </source>
</evidence>
<keyword evidence="4" id="KW-1185">Reference proteome</keyword>
<protein>
    <submittedName>
        <fullName evidence="2">Histone H2A</fullName>
    </submittedName>
    <submittedName>
        <fullName evidence="3">Histone_H2A</fullName>
    </submittedName>
</protein>
<dbReference type="AlphaFoldDB" id="A0AA86TRQ9"/>
<proteinExistence type="predicted"/>
<name>A0AA86TRQ9_9EUKA</name>
<feature type="compositionally biased region" description="Basic and acidic residues" evidence="1">
    <location>
        <begin position="63"/>
        <end position="78"/>
    </location>
</feature>
<dbReference type="Gene3D" id="1.10.20.10">
    <property type="entry name" value="Histone, subunit A"/>
    <property type="match status" value="1"/>
</dbReference>
<gene>
    <name evidence="2" type="ORF">HINF_LOCUS11867</name>
    <name evidence="3" type="ORF">HINF_LOCUS74105</name>
</gene>
<reference evidence="2" key="1">
    <citation type="submission" date="2023-06" db="EMBL/GenBank/DDBJ databases">
        <authorList>
            <person name="Kurt Z."/>
        </authorList>
    </citation>
    <scope>NUCLEOTIDE SEQUENCE</scope>
</reference>
<comment type="caution">
    <text evidence="2">The sequence shown here is derived from an EMBL/GenBank/DDBJ whole genome shotgun (WGS) entry which is preliminary data.</text>
</comment>
<dbReference type="Proteomes" id="UP001642409">
    <property type="component" value="Unassembled WGS sequence"/>
</dbReference>
<sequence length="78" mass="8907">MAAAFSNKLLKKLKEAETCKDNSKVSTKRLVVPNNILTAIRKDKELNDIFKDTLSSEKVVSPRSEKKEKSEKRKKSQE</sequence>
<organism evidence="2">
    <name type="scientific">Hexamita inflata</name>
    <dbReference type="NCBI Taxonomy" id="28002"/>
    <lineage>
        <taxon>Eukaryota</taxon>
        <taxon>Metamonada</taxon>
        <taxon>Diplomonadida</taxon>
        <taxon>Hexamitidae</taxon>
        <taxon>Hexamitinae</taxon>
        <taxon>Hexamita</taxon>
    </lineage>
</organism>
<dbReference type="InterPro" id="IPR009072">
    <property type="entry name" value="Histone-fold"/>
</dbReference>
<evidence type="ECO:0000256" key="1">
    <source>
        <dbReference type="SAM" id="MobiDB-lite"/>
    </source>
</evidence>
<dbReference type="EMBL" id="CAXDID020000622">
    <property type="protein sequence ID" value="CAL6106942.1"/>
    <property type="molecule type" value="Genomic_DNA"/>
</dbReference>
<reference evidence="3 4" key="2">
    <citation type="submission" date="2024-07" db="EMBL/GenBank/DDBJ databases">
        <authorList>
            <person name="Akdeniz Z."/>
        </authorList>
    </citation>
    <scope>NUCLEOTIDE SEQUENCE [LARGE SCALE GENOMIC DNA]</scope>
</reference>
<evidence type="ECO:0000313" key="4">
    <source>
        <dbReference type="Proteomes" id="UP001642409"/>
    </source>
</evidence>
<evidence type="ECO:0000313" key="2">
    <source>
        <dbReference type="EMBL" id="CAI9924222.1"/>
    </source>
</evidence>
<dbReference type="GO" id="GO:0046982">
    <property type="term" value="F:protein heterodimerization activity"/>
    <property type="evidence" value="ECO:0007669"/>
    <property type="project" value="InterPro"/>
</dbReference>